<dbReference type="RefSeq" id="WP_170150462.1">
    <property type="nucleotide sequence ID" value="NZ_RBIM01000005.1"/>
</dbReference>
<proteinExistence type="predicted"/>
<evidence type="ECO:0008006" key="6">
    <source>
        <dbReference type="Google" id="ProtNLM"/>
    </source>
</evidence>
<evidence type="ECO:0000256" key="3">
    <source>
        <dbReference type="SAM" id="MobiDB-lite"/>
    </source>
</evidence>
<dbReference type="EMBL" id="RBIM01000005">
    <property type="protein sequence ID" value="RKQ96228.1"/>
    <property type="molecule type" value="Genomic_DNA"/>
</dbReference>
<keyword evidence="2" id="KW-0325">Glycoprotein</keyword>
<evidence type="ECO:0000256" key="2">
    <source>
        <dbReference type="ARBA" id="ARBA00023180"/>
    </source>
</evidence>
<name>A0A495D382_9PROT</name>
<accession>A0A495D382</accession>
<feature type="region of interest" description="Disordered" evidence="3">
    <location>
        <begin position="440"/>
        <end position="504"/>
    </location>
</feature>
<evidence type="ECO:0000313" key="4">
    <source>
        <dbReference type="EMBL" id="RKQ96228.1"/>
    </source>
</evidence>
<dbReference type="AlphaFoldDB" id="A0A495D382"/>
<dbReference type="PANTHER" id="PTHR42970:SF1">
    <property type="entry name" value="PECTATE LYASE C-RELATED"/>
    <property type="match status" value="1"/>
</dbReference>
<organism evidence="4 5">
    <name type="scientific">Maricaulis maris</name>
    <dbReference type="NCBI Taxonomy" id="74318"/>
    <lineage>
        <taxon>Bacteria</taxon>
        <taxon>Pseudomonadati</taxon>
        <taxon>Pseudomonadota</taxon>
        <taxon>Alphaproteobacteria</taxon>
        <taxon>Maricaulales</taxon>
        <taxon>Maricaulaceae</taxon>
        <taxon>Maricaulis</taxon>
    </lineage>
</organism>
<dbReference type="Gene3D" id="2.160.20.10">
    <property type="entry name" value="Single-stranded right-handed beta-helix, Pectin lyase-like"/>
    <property type="match status" value="1"/>
</dbReference>
<sequence>MFRSALLVGVCAVATGCGHIDALTTNFSADDTAPPVAPPTVADGQQIAFPGADGFGRFSRGGRGGDVYTVTHLGDSGPGSLREGVEADGPRTIVFAVSGTIQLESPLRVLNDYITIAGQSAPGAGIALRDYPLQVHANHVVIRYIRSRIGGASHVEDDAISIVGGSDIILDHVSTSWAIDETLSSSQSYRGTPGQKHLTNLTVQWSIMAEGLYQAGHEKGDRAYGSLIRGNNGARYSWHHNLWANHNSRMPRIGNYATPFDDPDGLFLDFRNNVFYNWGHGAETDFWDWVPASAEFDPSQHLGLNQDPLYGREGTDYHHAAGTDLDPASVAHYNFINNAYVQGPQTLGPVIFYMRNTTGRAHFSGNTMDGELREQRPMLRSAAHDLSWVDEPYEADFIRTDTADEAYAAVLAGAGASHWRDAADQRIINDVLNGTGRIISSEEEVGGWPDLPSEPARTDSDSDGMPDAWETARGLDPENPQDGSHDADGNGYTELEDWLNGLVE</sequence>
<dbReference type="InterPro" id="IPR052063">
    <property type="entry name" value="Polysaccharide_Lyase_1"/>
</dbReference>
<dbReference type="Proteomes" id="UP000273675">
    <property type="component" value="Unassembled WGS sequence"/>
</dbReference>
<dbReference type="SUPFAM" id="SSF51126">
    <property type="entry name" value="Pectin lyase-like"/>
    <property type="match status" value="1"/>
</dbReference>
<gene>
    <name evidence="4" type="ORF">C7435_2480</name>
</gene>
<reference evidence="4 5" key="1">
    <citation type="submission" date="2018-10" db="EMBL/GenBank/DDBJ databases">
        <title>Genomic Encyclopedia of Type Strains, Phase IV (KMG-IV): sequencing the most valuable type-strain genomes for metagenomic binning, comparative biology and taxonomic classification.</title>
        <authorList>
            <person name="Goeker M."/>
        </authorList>
    </citation>
    <scope>NUCLEOTIDE SEQUENCE [LARGE SCALE GENOMIC DNA]</scope>
    <source>
        <strain evidence="4 5">DSM 4734</strain>
    </source>
</reference>
<comment type="caution">
    <text evidence="4">The sequence shown here is derived from an EMBL/GenBank/DDBJ whole genome shotgun (WGS) entry which is preliminary data.</text>
</comment>
<dbReference type="PROSITE" id="PS51257">
    <property type="entry name" value="PROKAR_LIPOPROTEIN"/>
    <property type="match status" value="1"/>
</dbReference>
<dbReference type="InterPro" id="IPR012334">
    <property type="entry name" value="Pectin_lyas_fold"/>
</dbReference>
<protein>
    <recommendedName>
        <fullName evidence="6">Pectate lyase</fullName>
    </recommendedName>
</protein>
<dbReference type="GO" id="GO:0046872">
    <property type="term" value="F:metal ion binding"/>
    <property type="evidence" value="ECO:0007669"/>
    <property type="project" value="UniProtKB-KW"/>
</dbReference>
<evidence type="ECO:0000313" key="5">
    <source>
        <dbReference type="Proteomes" id="UP000273675"/>
    </source>
</evidence>
<evidence type="ECO:0000256" key="1">
    <source>
        <dbReference type="ARBA" id="ARBA00022723"/>
    </source>
</evidence>
<keyword evidence="1" id="KW-0479">Metal-binding</keyword>
<dbReference type="PANTHER" id="PTHR42970">
    <property type="entry name" value="PECTATE LYASE C-RELATED"/>
    <property type="match status" value="1"/>
</dbReference>
<dbReference type="InterPro" id="IPR011050">
    <property type="entry name" value="Pectin_lyase_fold/virulence"/>
</dbReference>